<name>A0A3B0WLX9_9ZZZZ</name>
<keyword evidence="4" id="KW-0732">Signal</keyword>
<dbReference type="GO" id="GO:0009279">
    <property type="term" value="C:cell outer membrane"/>
    <property type="evidence" value="ECO:0007669"/>
    <property type="project" value="UniProtKB-SubCell"/>
</dbReference>
<dbReference type="GO" id="GO:0015483">
    <property type="term" value="F:long-chain fatty acid transporting porin activity"/>
    <property type="evidence" value="ECO:0007669"/>
    <property type="project" value="TreeGrafter"/>
</dbReference>
<comment type="subcellular location">
    <subcellularLocation>
        <location evidence="1">Cell outer membrane</location>
        <topology evidence="1">Multi-pass membrane protein</topology>
    </subcellularLocation>
</comment>
<organism evidence="7">
    <name type="scientific">hydrothermal vent metagenome</name>
    <dbReference type="NCBI Taxonomy" id="652676"/>
    <lineage>
        <taxon>unclassified sequences</taxon>
        <taxon>metagenomes</taxon>
        <taxon>ecological metagenomes</taxon>
    </lineage>
</organism>
<dbReference type="SUPFAM" id="SSF56935">
    <property type="entry name" value="Porins"/>
    <property type="match status" value="1"/>
</dbReference>
<evidence type="ECO:0000256" key="5">
    <source>
        <dbReference type="ARBA" id="ARBA00023136"/>
    </source>
</evidence>
<evidence type="ECO:0000256" key="1">
    <source>
        <dbReference type="ARBA" id="ARBA00004571"/>
    </source>
</evidence>
<reference evidence="7" key="1">
    <citation type="submission" date="2018-06" db="EMBL/GenBank/DDBJ databases">
        <authorList>
            <person name="Zhirakovskaya E."/>
        </authorList>
    </citation>
    <scope>NUCLEOTIDE SEQUENCE</scope>
</reference>
<dbReference type="PANTHER" id="PTHR35093:SF8">
    <property type="entry name" value="OUTER MEMBRANE PROTEIN NMB0088-RELATED"/>
    <property type="match status" value="1"/>
</dbReference>
<dbReference type="AlphaFoldDB" id="A0A3B0WLX9"/>
<dbReference type="Gene3D" id="2.40.160.60">
    <property type="entry name" value="Outer membrane protein transport protein (OMPP1/FadL/TodX)"/>
    <property type="match status" value="1"/>
</dbReference>
<keyword evidence="6" id="KW-0998">Cell outer membrane</keyword>
<keyword evidence="2" id="KW-1134">Transmembrane beta strand</keyword>
<proteinExistence type="predicted"/>
<evidence type="ECO:0000256" key="3">
    <source>
        <dbReference type="ARBA" id="ARBA00022692"/>
    </source>
</evidence>
<keyword evidence="5" id="KW-0472">Membrane</keyword>
<evidence type="ECO:0000256" key="6">
    <source>
        <dbReference type="ARBA" id="ARBA00023237"/>
    </source>
</evidence>
<evidence type="ECO:0000313" key="7">
    <source>
        <dbReference type="EMBL" id="VAW53550.1"/>
    </source>
</evidence>
<dbReference type="Pfam" id="PF03349">
    <property type="entry name" value="Toluene_X"/>
    <property type="match status" value="1"/>
</dbReference>
<sequence>MNNKIRNVFKKSLLAVSIASVSSMSQAGSFGLIENSASGQGSAFAGASALGEDASTVYFNPAAMTRLSGSQMVVAGHVILPDAEFKNNGSTDALGGTLTGANSTTDSIGVVPNFYYVTELENDVYFGVGVTVPFGLATDYDEGWVGRYHALLSEITSININPSIAWKATSKVSVGFGLSIQYMELELSNNLDSALVCSALAGQLGGAGPGCGTLSPNTATTDSKVTLDGDSLEIGWNAGVLIDINDKNRVGISYRSAIKHNVKGDAKYDLDPTLQAETDFFTGATGFNIVQDTSLTAVAELPETFSISYVSEIDSQWTVLADWTWTSWSNLDVITINQKGGVPGQESVLDLAYANTNRYSVGVNYQYDNKLVYRAGVALDETPIRSTEQTTARIPGNDRTWLSFGAGYDLSSTWTIDVGYSHLFISDTDINSNTGSSSSGATLVGTYESTVDIFSVQANYNF</sequence>
<keyword evidence="3" id="KW-0812">Transmembrane</keyword>
<protein>
    <submittedName>
        <fullName evidence="7">Long-chain fatty acid transport protein</fullName>
    </submittedName>
</protein>
<dbReference type="InterPro" id="IPR005017">
    <property type="entry name" value="OMPP1/FadL/TodX"/>
</dbReference>
<accession>A0A3B0WLX9</accession>
<evidence type="ECO:0000256" key="4">
    <source>
        <dbReference type="ARBA" id="ARBA00022729"/>
    </source>
</evidence>
<gene>
    <name evidence="7" type="ORF">MNBD_GAMMA05-423</name>
</gene>
<dbReference type="PANTHER" id="PTHR35093">
    <property type="entry name" value="OUTER MEMBRANE PROTEIN NMB0088-RELATED"/>
    <property type="match status" value="1"/>
</dbReference>
<evidence type="ECO:0000256" key="2">
    <source>
        <dbReference type="ARBA" id="ARBA00022452"/>
    </source>
</evidence>
<dbReference type="EMBL" id="UOFE01000034">
    <property type="protein sequence ID" value="VAW53550.1"/>
    <property type="molecule type" value="Genomic_DNA"/>
</dbReference>